<evidence type="ECO:0000256" key="6">
    <source>
        <dbReference type="ARBA" id="ARBA00022679"/>
    </source>
</evidence>
<comment type="caution">
    <text evidence="15">The sequence shown here is derived from an EMBL/GenBank/DDBJ whole genome shotgun (WGS) entry which is preliminary data.</text>
</comment>
<dbReference type="PANTHER" id="PTHR13285:SF23">
    <property type="entry name" value="TEICHOIC ACID D-ALANYLTRANSFERASE"/>
    <property type="match status" value="1"/>
</dbReference>
<comment type="similarity">
    <text evidence="3 13">Belongs to the membrane-bound acyltransferase family.</text>
</comment>
<feature type="transmembrane region" description="Helical" evidence="14">
    <location>
        <begin position="404"/>
        <end position="425"/>
    </location>
</feature>
<evidence type="ECO:0000256" key="9">
    <source>
        <dbReference type="ARBA" id="ARBA00022989"/>
    </source>
</evidence>
<evidence type="ECO:0000256" key="5">
    <source>
        <dbReference type="ARBA" id="ARBA00022475"/>
    </source>
</evidence>
<evidence type="ECO:0000256" key="10">
    <source>
        <dbReference type="ARBA" id="ARBA00023136"/>
    </source>
</evidence>
<dbReference type="PANTHER" id="PTHR13285">
    <property type="entry name" value="ACYLTRANSFERASE"/>
    <property type="match status" value="1"/>
</dbReference>
<feature type="transmembrane region" description="Helical" evidence="14">
    <location>
        <begin position="73"/>
        <end position="90"/>
    </location>
</feature>
<evidence type="ECO:0000256" key="4">
    <source>
        <dbReference type="ARBA" id="ARBA00016084"/>
    </source>
</evidence>
<evidence type="ECO:0000256" key="8">
    <source>
        <dbReference type="ARBA" id="ARBA00022841"/>
    </source>
</evidence>
<dbReference type="GO" id="GO:0005886">
    <property type="term" value="C:plasma membrane"/>
    <property type="evidence" value="ECO:0007669"/>
    <property type="project" value="UniProtKB-SubCell"/>
</dbReference>
<evidence type="ECO:0000256" key="2">
    <source>
        <dbReference type="ARBA" id="ARBA00005182"/>
    </source>
</evidence>
<dbReference type="PIRSF" id="PIRSF016636">
    <property type="entry name" value="AlgI_DltB"/>
    <property type="match status" value="1"/>
</dbReference>
<feature type="transmembrane region" description="Helical" evidence="14">
    <location>
        <begin position="216"/>
        <end position="236"/>
    </location>
</feature>
<feature type="transmembrane region" description="Helical" evidence="14">
    <location>
        <begin position="134"/>
        <end position="154"/>
    </location>
</feature>
<dbReference type="InterPro" id="IPR024194">
    <property type="entry name" value="Ac/AlaTfrase_AlgI/DltB"/>
</dbReference>
<dbReference type="EMBL" id="LUUB01000022">
    <property type="protein sequence ID" value="OAF15455.1"/>
    <property type="molecule type" value="Genomic_DNA"/>
</dbReference>
<organism evidence="15 16">
    <name type="scientific">Bradyrhizobium centrolobii</name>
    <dbReference type="NCBI Taxonomy" id="1505087"/>
    <lineage>
        <taxon>Bacteria</taxon>
        <taxon>Pseudomonadati</taxon>
        <taxon>Pseudomonadota</taxon>
        <taxon>Alphaproteobacteria</taxon>
        <taxon>Hyphomicrobiales</taxon>
        <taxon>Nitrobacteraceae</taxon>
        <taxon>Bradyrhizobium</taxon>
    </lineage>
</organism>
<sequence>MSLTSPLFFAFLAAVVVAFHISESVAYRRFVLGAANAIFIASYLSDVTQVLPLAAFLALGYVCVSALYLRQSILVLAAGVVAILCCYVFLKRFSFFEGLGQLPFPYLTVGLSYILFRILHIMVDVRSGDLVERIGPLAFFRFTCNFLCFVSGPIQRYQDFSAMDGKAAVQLDQSVVYAAFSRIATGYVKFVIIAATADYAFTFLSPHLLQPTGLPFLKLCAVYATVASLYTVYLYFNFSGYMDIVIGIGTLLGQQLPENFDKPFSARSFLEFWQRWHMTLSQWFKLYLFNPLVMLLMTWLPSPALTSYLGVLAFFITFGVMGVWHGTTAVFVIYGLLMGAGASINKLWQVACTGRLGKKRYRALTESTAYIYVARGLTVAYFVLALTCLWVPELPQFTHLFARLGVAGVVGTFIVVAAAFSMAALSLDFFQARLRIPITLSALQGGEITKNLHLAGKMMAIVAVATLLHKAPDFVYKAF</sequence>
<evidence type="ECO:0000256" key="12">
    <source>
        <dbReference type="ARBA" id="ARBA00031030"/>
    </source>
</evidence>
<comment type="pathway">
    <text evidence="2">Glycan biosynthesis; alginate biosynthesis.</text>
</comment>
<dbReference type="GO" id="GO:0016746">
    <property type="term" value="F:acyltransferase activity"/>
    <property type="evidence" value="ECO:0007669"/>
    <property type="project" value="UniProtKB-KW"/>
</dbReference>
<evidence type="ECO:0000256" key="14">
    <source>
        <dbReference type="SAM" id="Phobius"/>
    </source>
</evidence>
<gene>
    <name evidence="15" type="ORF">AYJ54_39440</name>
</gene>
<keyword evidence="5 13" id="KW-1003">Cell membrane</keyword>
<dbReference type="Proteomes" id="UP000076959">
    <property type="component" value="Unassembled WGS sequence"/>
</dbReference>
<feature type="transmembrane region" description="Helical" evidence="14">
    <location>
        <begin position="102"/>
        <end position="122"/>
    </location>
</feature>
<name>A0A176Z6L7_9BRAD</name>
<evidence type="ECO:0000256" key="1">
    <source>
        <dbReference type="ARBA" id="ARBA00004651"/>
    </source>
</evidence>
<dbReference type="STRING" id="1505087.AYJ54_39440"/>
<proteinExistence type="inferred from homology"/>
<feature type="transmembrane region" description="Helical" evidence="14">
    <location>
        <begin position="369"/>
        <end position="392"/>
    </location>
</feature>
<accession>A0A176Z6L7</accession>
<feature type="transmembrane region" description="Helical" evidence="14">
    <location>
        <begin position="283"/>
        <end position="300"/>
    </location>
</feature>
<feature type="transmembrane region" description="Helical" evidence="14">
    <location>
        <begin position="174"/>
        <end position="204"/>
    </location>
</feature>
<keyword evidence="7 14" id="KW-0812">Transmembrane</keyword>
<keyword evidence="9 14" id="KW-1133">Transmembrane helix</keyword>
<keyword evidence="16" id="KW-1185">Reference proteome</keyword>
<evidence type="ECO:0000256" key="7">
    <source>
        <dbReference type="ARBA" id="ARBA00022692"/>
    </source>
</evidence>
<evidence type="ECO:0000256" key="3">
    <source>
        <dbReference type="ARBA" id="ARBA00010323"/>
    </source>
</evidence>
<dbReference type="GO" id="GO:0042121">
    <property type="term" value="P:alginic acid biosynthetic process"/>
    <property type="evidence" value="ECO:0007669"/>
    <property type="project" value="UniProtKB-KW"/>
</dbReference>
<keyword evidence="6 13" id="KW-0808">Transferase</keyword>
<feature type="transmembrane region" description="Helical" evidence="14">
    <location>
        <begin position="50"/>
        <end position="68"/>
    </location>
</feature>
<dbReference type="InterPro" id="IPR051085">
    <property type="entry name" value="MB_O-acyltransferase"/>
</dbReference>
<dbReference type="Pfam" id="PF03062">
    <property type="entry name" value="MBOAT"/>
    <property type="match status" value="1"/>
</dbReference>
<keyword evidence="8" id="KW-0016">Alginate biosynthesis</keyword>
<evidence type="ECO:0000313" key="16">
    <source>
        <dbReference type="Proteomes" id="UP000076959"/>
    </source>
</evidence>
<evidence type="ECO:0000313" key="15">
    <source>
        <dbReference type="EMBL" id="OAF15455.1"/>
    </source>
</evidence>
<dbReference type="InterPro" id="IPR004299">
    <property type="entry name" value="MBOAT_fam"/>
</dbReference>
<keyword evidence="11 13" id="KW-0012">Acyltransferase</keyword>
<dbReference type="AlphaFoldDB" id="A0A176Z6L7"/>
<keyword evidence="10 13" id="KW-0472">Membrane</keyword>
<dbReference type="RefSeq" id="WP_063696386.1">
    <property type="nucleotide sequence ID" value="NZ_LUUB01000022.1"/>
</dbReference>
<dbReference type="OrthoDB" id="139172at2"/>
<evidence type="ECO:0000256" key="13">
    <source>
        <dbReference type="PIRNR" id="PIRNR016636"/>
    </source>
</evidence>
<protein>
    <recommendedName>
        <fullName evidence="4">Probable alginate O-acetylase AlgI</fullName>
    </recommendedName>
    <alternativeName>
        <fullName evidence="12">Alginate biosynthesis protein AlgI</fullName>
    </alternativeName>
</protein>
<comment type="subcellular location">
    <subcellularLocation>
        <location evidence="1">Cell membrane</location>
        <topology evidence="1">Multi-pass membrane protein</topology>
    </subcellularLocation>
</comment>
<reference evidence="15 16" key="1">
    <citation type="submission" date="2016-03" db="EMBL/GenBank/DDBJ databases">
        <title>Draft Genome Sequence of the Strain BR 10245 (Bradyrhizobium sp.) isolated from nodules of Centrolobium paraense.</title>
        <authorList>
            <person name="Simoes-Araujo J.L.Sr."/>
            <person name="Barauna A.C."/>
            <person name="Silva K."/>
            <person name="Zilli J.E."/>
        </authorList>
    </citation>
    <scope>NUCLEOTIDE SEQUENCE [LARGE SCALE GENOMIC DNA]</scope>
    <source>
        <strain evidence="15 16">BR 10245</strain>
    </source>
</reference>
<evidence type="ECO:0000256" key="11">
    <source>
        <dbReference type="ARBA" id="ARBA00023315"/>
    </source>
</evidence>